<accession>A0A9R0DNU5</accession>
<reference evidence="3" key="1">
    <citation type="submission" date="2025-08" db="UniProtKB">
        <authorList>
            <consortium name="RefSeq"/>
        </authorList>
    </citation>
    <scope>IDENTIFICATION</scope>
    <source>
        <tissue evidence="3">Whole larval tissue</tissue>
    </source>
</reference>
<dbReference type="Proteomes" id="UP000829999">
    <property type="component" value="Chromosome 6"/>
</dbReference>
<dbReference type="RefSeq" id="XP_050550479.1">
    <property type="nucleotide sequence ID" value="XM_050694522.1"/>
</dbReference>
<dbReference type="AlphaFoldDB" id="A0A9R0DNU5"/>
<dbReference type="GeneID" id="126910814"/>
<gene>
    <name evidence="3" type="primary">LOC126910814</name>
</gene>
<organism evidence="2 3">
    <name type="scientific">Spodoptera frugiperda</name>
    <name type="common">Fall armyworm</name>
    <dbReference type="NCBI Taxonomy" id="7108"/>
    <lineage>
        <taxon>Eukaryota</taxon>
        <taxon>Metazoa</taxon>
        <taxon>Ecdysozoa</taxon>
        <taxon>Arthropoda</taxon>
        <taxon>Hexapoda</taxon>
        <taxon>Insecta</taxon>
        <taxon>Pterygota</taxon>
        <taxon>Neoptera</taxon>
        <taxon>Endopterygota</taxon>
        <taxon>Lepidoptera</taxon>
        <taxon>Glossata</taxon>
        <taxon>Ditrysia</taxon>
        <taxon>Noctuoidea</taxon>
        <taxon>Noctuidae</taxon>
        <taxon>Amphipyrinae</taxon>
        <taxon>Spodoptera</taxon>
    </lineage>
</organism>
<feature type="compositionally biased region" description="Basic and acidic residues" evidence="1">
    <location>
        <begin position="27"/>
        <end position="39"/>
    </location>
</feature>
<evidence type="ECO:0000256" key="1">
    <source>
        <dbReference type="SAM" id="MobiDB-lite"/>
    </source>
</evidence>
<proteinExistence type="predicted"/>
<sequence length="125" mass="14788">MEIAREDYYIYFLSTVGITYNGPTGRQETENSEELRELMETSDIEEDCDESMSENDSNDDEDKENYNDDDMEEDTDSDDETIIIDDEDDEEDRENNRPADSPMPVMMPYRHWQPGDYLKPSNRQF</sequence>
<evidence type="ECO:0000313" key="3">
    <source>
        <dbReference type="RefSeq" id="XP_050550479.1"/>
    </source>
</evidence>
<keyword evidence="2" id="KW-1185">Reference proteome</keyword>
<name>A0A9R0DNU5_SPOFR</name>
<feature type="region of interest" description="Disordered" evidence="1">
    <location>
        <begin position="18"/>
        <end position="125"/>
    </location>
</feature>
<evidence type="ECO:0000313" key="2">
    <source>
        <dbReference type="Proteomes" id="UP000829999"/>
    </source>
</evidence>
<feature type="compositionally biased region" description="Acidic residues" evidence="1">
    <location>
        <begin position="40"/>
        <end position="93"/>
    </location>
</feature>
<protein>
    <submittedName>
        <fullName evidence="3">Glutamic acid-rich protein-like</fullName>
    </submittedName>
</protein>